<feature type="region of interest" description="Disordered" evidence="1">
    <location>
        <begin position="1"/>
        <end position="36"/>
    </location>
</feature>
<dbReference type="Proteomes" id="UP000027195">
    <property type="component" value="Unassembled WGS sequence"/>
</dbReference>
<dbReference type="Gene3D" id="3.80.10.10">
    <property type="entry name" value="Ribonuclease Inhibitor"/>
    <property type="match status" value="1"/>
</dbReference>
<dbReference type="InterPro" id="IPR032675">
    <property type="entry name" value="LRR_dom_sf"/>
</dbReference>
<evidence type="ECO:0000313" key="3">
    <source>
        <dbReference type="Proteomes" id="UP000027195"/>
    </source>
</evidence>
<gene>
    <name evidence="2" type="ORF">BOTBODRAFT_327605</name>
</gene>
<dbReference type="SUPFAM" id="SSF52047">
    <property type="entry name" value="RNI-like"/>
    <property type="match status" value="1"/>
</dbReference>
<evidence type="ECO:0000256" key="1">
    <source>
        <dbReference type="SAM" id="MobiDB-lite"/>
    </source>
</evidence>
<dbReference type="OrthoDB" id="2692326at2759"/>
<dbReference type="HOGENOM" id="CLU_024199_1_1_1"/>
<organism evidence="2 3">
    <name type="scientific">Botryobasidium botryosum (strain FD-172 SS1)</name>
    <dbReference type="NCBI Taxonomy" id="930990"/>
    <lineage>
        <taxon>Eukaryota</taxon>
        <taxon>Fungi</taxon>
        <taxon>Dikarya</taxon>
        <taxon>Basidiomycota</taxon>
        <taxon>Agaricomycotina</taxon>
        <taxon>Agaricomycetes</taxon>
        <taxon>Cantharellales</taxon>
        <taxon>Botryobasidiaceae</taxon>
        <taxon>Botryobasidium</taxon>
    </lineage>
</organism>
<dbReference type="EMBL" id="KL198017">
    <property type="protein sequence ID" value="KDQ21066.1"/>
    <property type="molecule type" value="Genomic_DNA"/>
</dbReference>
<evidence type="ECO:0000313" key="2">
    <source>
        <dbReference type="EMBL" id="KDQ21066.1"/>
    </source>
</evidence>
<sequence length="604" mass="67452">MHSDPEHGSLAQQPVADGDREAKGDAPTNPASTTRLHEQNAVQITAQAILDKEVDVLELTMGAVEEEIALQALQAKLSDLRYRRNQLCPIHRLPNEIMSLIFEISVISYHNRCRHVFSIASVSRFWRTIALGTPRIWCRTEWPDYKSEKIVETFLSRSKDVPLHITFNSAVEWFNPTPYFTHVSRHINRWKTCSIWYTDDDENLENITDFLHAPAPILRELYLCRGSPGWDSDADEDFLRDRPLFAGVTPQLCTLSLSGTFIPMDSPIYTGLTSLSLSSIAFGGPRAISQLLSALGGSPGLQVLKLQFLEFSVSFSSTDVLDNRVPAVTLSHLRELNLSGCDVDKLPLQQLLSRITTPPTAEIGLDMNMGPDQSLCDFFPPSLSLPHNLRSLSQTRYLKIDMSWADADEEGDELSEAQEYCALYGKVLGDDEGGFWMETSGSDDHILNVLSNLGKALPMPLLDKLKFACSPFASYRLPAHILKSCLVDYSSLTQLLFRSIHLTSIMEVLTLPSTVPLCPSLQTLAFTDSCFVHDNEARLIDFIKLRATSTNAEGDSYGRATPLKFLRLKNCCCVSPALFQALEVLLTVDITIRPPRSFQCYTGR</sequence>
<reference evidence="3" key="1">
    <citation type="journal article" date="2014" name="Proc. Natl. Acad. Sci. U.S.A.">
        <title>Extensive sampling of basidiomycete genomes demonstrates inadequacy of the white-rot/brown-rot paradigm for wood decay fungi.</title>
        <authorList>
            <person name="Riley R."/>
            <person name="Salamov A.A."/>
            <person name="Brown D.W."/>
            <person name="Nagy L.G."/>
            <person name="Floudas D."/>
            <person name="Held B.W."/>
            <person name="Levasseur A."/>
            <person name="Lombard V."/>
            <person name="Morin E."/>
            <person name="Otillar R."/>
            <person name="Lindquist E.A."/>
            <person name="Sun H."/>
            <person name="LaButti K.M."/>
            <person name="Schmutz J."/>
            <person name="Jabbour D."/>
            <person name="Luo H."/>
            <person name="Baker S.E."/>
            <person name="Pisabarro A.G."/>
            <person name="Walton J.D."/>
            <person name="Blanchette R.A."/>
            <person name="Henrissat B."/>
            <person name="Martin F."/>
            <person name="Cullen D."/>
            <person name="Hibbett D.S."/>
            <person name="Grigoriev I.V."/>
        </authorList>
    </citation>
    <scope>NUCLEOTIDE SEQUENCE [LARGE SCALE GENOMIC DNA]</scope>
    <source>
        <strain evidence="3">FD-172 SS1</strain>
    </source>
</reference>
<accession>A0A067NBA3</accession>
<dbReference type="InParanoid" id="A0A067NBA3"/>
<dbReference type="AlphaFoldDB" id="A0A067NBA3"/>
<protein>
    <submittedName>
        <fullName evidence="2">Uncharacterized protein</fullName>
    </submittedName>
</protein>
<dbReference type="STRING" id="930990.A0A067NBA3"/>
<keyword evidence="3" id="KW-1185">Reference proteome</keyword>
<proteinExistence type="predicted"/>
<name>A0A067NBA3_BOTB1</name>